<evidence type="ECO:0000256" key="7">
    <source>
        <dbReference type="ARBA" id="ARBA00022927"/>
    </source>
</evidence>
<feature type="compositionally biased region" description="Low complexity" evidence="10">
    <location>
        <begin position="119"/>
        <end position="130"/>
    </location>
</feature>
<evidence type="ECO:0000256" key="3">
    <source>
        <dbReference type="ARBA" id="ARBA00022448"/>
    </source>
</evidence>
<feature type="compositionally biased region" description="Low complexity" evidence="10">
    <location>
        <begin position="144"/>
        <end position="157"/>
    </location>
</feature>
<keyword evidence="8 11" id="KW-1133">Transmembrane helix</keyword>
<accession>A0AAD5DNR7</accession>
<organism evidence="12 13">
    <name type="scientific">Chlorella ohadii</name>
    <dbReference type="NCBI Taxonomy" id="2649997"/>
    <lineage>
        <taxon>Eukaryota</taxon>
        <taxon>Viridiplantae</taxon>
        <taxon>Chlorophyta</taxon>
        <taxon>core chlorophytes</taxon>
        <taxon>Trebouxiophyceae</taxon>
        <taxon>Chlorellales</taxon>
        <taxon>Chlorellaceae</taxon>
        <taxon>Chlorella clade</taxon>
        <taxon>Chlorella</taxon>
    </lineage>
</organism>
<dbReference type="CDD" id="cd15860">
    <property type="entry name" value="SNARE_USE1"/>
    <property type="match status" value="1"/>
</dbReference>
<evidence type="ECO:0000256" key="9">
    <source>
        <dbReference type="ARBA" id="ARBA00023136"/>
    </source>
</evidence>
<comment type="subcellular location">
    <subcellularLocation>
        <location evidence="1">Endoplasmic reticulum membrane</location>
        <topology evidence="1">Single-pass type IV membrane protein</topology>
    </subcellularLocation>
</comment>
<dbReference type="GO" id="GO:0005484">
    <property type="term" value="F:SNAP receptor activity"/>
    <property type="evidence" value="ECO:0007669"/>
    <property type="project" value="TreeGrafter"/>
</dbReference>
<sequence>MPAAPAEPPPTELPPPASGLFLEVSFRRLLASCEDIASGTSARTDLVDCWQRSPVFHHYVEALQEQLADLEAAAGARLHRSTLQLYAARVEALASQLQPADIPAFCKGVSPQPGAAALLQQPQPQPQQRQVDGQSLGEERQQQQDRQGSAAEAAAGRTQAANAAAAAARLVVPAPPVAVARTPQLPAKAALASAGVQQQGSAAAAAAASRQLAGAALPTAGPASGRLQTQQQLHEDLTEDLAGLAAQLKSNTLAIEGRLKERGQLLDSTEAALDTSVQRTKESKERATQVHRRGRVNFCLTCLVMLIVGLAFAAMYVFIKVTRLAGYRAPVPVPAAAPVPAAGELGPPEAVPVYEEHYAEL</sequence>
<evidence type="ECO:0000256" key="6">
    <source>
        <dbReference type="ARBA" id="ARBA00022892"/>
    </source>
</evidence>
<evidence type="ECO:0000256" key="1">
    <source>
        <dbReference type="ARBA" id="ARBA00004163"/>
    </source>
</evidence>
<dbReference type="Proteomes" id="UP001205105">
    <property type="component" value="Unassembled WGS sequence"/>
</dbReference>
<evidence type="ECO:0000256" key="11">
    <source>
        <dbReference type="SAM" id="Phobius"/>
    </source>
</evidence>
<evidence type="ECO:0000256" key="5">
    <source>
        <dbReference type="ARBA" id="ARBA00022824"/>
    </source>
</evidence>
<comment type="similarity">
    <text evidence="2">Belongs to the USE1 family.</text>
</comment>
<keyword evidence="5" id="KW-0256">Endoplasmic reticulum</keyword>
<dbReference type="PANTHER" id="PTHR13050">
    <property type="entry name" value="USE1-LIKE PROTEIN"/>
    <property type="match status" value="1"/>
</dbReference>
<evidence type="ECO:0000256" key="4">
    <source>
        <dbReference type="ARBA" id="ARBA00022692"/>
    </source>
</evidence>
<evidence type="ECO:0000256" key="2">
    <source>
        <dbReference type="ARBA" id="ARBA00007891"/>
    </source>
</evidence>
<dbReference type="GO" id="GO:0006890">
    <property type="term" value="P:retrograde vesicle-mediated transport, Golgi to endoplasmic reticulum"/>
    <property type="evidence" value="ECO:0007669"/>
    <property type="project" value="TreeGrafter"/>
</dbReference>
<feature type="region of interest" description="Disordered" evidence="10">
    <location>
        <begin position="119"/>
        <end position="157"/>
    </location>
</feature>
<keyword evidence="3" id="KW-0813">Transport</keyword>
<name>A0AAD5DNR7_9CHLO</name>
<reference evidence="12" key="1">
    <citation type="submission" date="2020-11" db="EMBL/GenBank/DDBJ databases">
        <title>Chlorella ohadii genome sequencing and assembly.</title>
        <authorList>
            <person name="Murik O."/>
            <person name="Treves H."/>
            <person name="Kedem I."/>
            <person name="Shotland Y."/>
            <person name="Kaplan A."/>
        </authorList>
    </citation>
    <scope>NUCLEOTIDE SEQUENCE</scope>
    <source>
        <strain evidence="12">1</strain>
    </source>
</reference>
<evidence type="ECO:0000256" key="10">
    <source>
        <dbReference type="SAM" id="MobiDB-lite"/>
    </source>
</evidence>
<comment type="caution">
    <text evidence="12">The sequence shown here is derived from an EMBL/GenBank/DDBJ whole genome shotgun (WGS) entry which is preliminary data.</text>
</comment>
<keyword evidence="7" id="KW-0653">Protein transport</keyword>
<dbReference type="GO" id="GO:0005789">
    <property type="term" value="C:endoplasmic reticulum membrane"/>
    <property type="evidence" value="ECO:0007669"/>
    <property type="project" value="UniProtKB-SubCell"/>
</dbReference>
<dbReference type="Pfam" id="PF09753">
    <property type="entry name" value="Use1"/>
    <property type="match status" value="1"/>
</dbReference>
<dbReference type="GO" id="GO:0031201">
    <property type="term" value="C:SNARE complex"/>
    <property type="evidence" value="ECO:0007669"/>
    <property type="project" value="TreeGrafter"/>
</dbReference>
<dbReference type="GO" id="GO:0015031">
    <property type="term" value="P:protein transport"/>
    <property type="evidence" value="ECO:0007669"/>
    <property type="project" value="UniProtKB-KW"/>
</dbReference>
<evidence type="ECO:0000313" key="13">
    <source>
        <dbReference type="Proteomes" id="UP001205105"/>
    </source>
</evidence>
<evidence type="ECO:0000256" key="8">
    <source>
        <dbReference type="ARBA" id="ARBA00022989"/>
    </source>
</evidence>
<feature type="transmembrane region" description="Helical" evidence="11">
    <location>
        <begin position="296"/>
        <end position="319"/>
    </location>
</feature>
<keyword evidence="13" id="KW-1185">Reference proteome</keyword>
<gene>
    <name evidence="12" type="ORF">COHA_006093</name>
</gene>
<protein>
    <submittedName>
        <fullName evidence="12">Uncharacterized protein</fullName>
    </submittedName>
</protein>
<dbReference type="EMBL" id="JADXDR010000083">
    <property type="protein sequence ID" value="KAI7840311.1"/>
    <property type="molecule type" value="Genomic_DNA"/>
</dbReference>
<dbReference type="InterPro" id="IPR019150">
    <property type="entry name" value="Vesicle_transport_protein_Use1"/>
</dbReference>
<keyword evidence="4 11" id="KW-0812">Transmembrane</keyword>
<proteinExistence type="inferred from homology"/>
<evidence type="ECO:0000313" key="12">
    <source>
        <dbReference type="EMBL" id="KAI7840311.1"/>
    </source>
</evidence>
<dbReference type="AlphaFoldDB" id="A0AAD5DNR7"/>
<dbReference type="PANTHER" id="PTHR13050:SF7">
    <property type="entry name" value="VESICLE TRANSPORT PROTEIN USE1"/>
    <property type="match status" value="1"/>
</dbReference>
<keyword evidence="9 11" id="KW-0472">Membrane</keyword>
<keyword evidence="6" id="KW-0931">ER-Golgi transport</keyword>